<dbReference type="InterPro" id="IPR016187">
    <property type="entry name" value="CTDL_fold"/>
</dbReference>
<sequence>MRLRMTRLRRNGDSFVHLSNYQTFQITATRVQVIETEEDEDLNEIIQQVQEIENERNLTLLRHEVLESLQDTFTCTGVNWTLDGSNCYKTIPGSTEDGQVSCSNQDPTATLMLAPTHTIANHVSSLFSSEKIWIGLRFCNGSEWIWDDGSSGSATWGSTPILPQLCIGVDFDGTMHDYYCYNTHGLICQKEMNVTGHQCGPGWLIDGTQCYKKLRHSDFGVTFSDARTLCRNENADVMMPQSQSEANLIVNRFDCGTYCWVGITDFDADHIYTWEDGTEESQANLYFRVPEPNHRDLDYICAYIQDGLLYNGDCTATERVICEKD</sequence>
<dbReference type="PANTHER" id="PTHR46490">
    <property type="entry name" value="C-TYPE LECTIN DOMAIN FAMILY 12 MEMBER A-RELATED"/>
    <property type="match status" value="1"/>
</dbReference>
<evidence type="ECO:0000313" key="7">
    <source>
        <dbReference type="Proteomes" id="UP000596742"/>
    </source>
</evidence>
<keyword evidence="7" id="KW-1185">Reference proteome</keyword>
<dbReference type="InterPro" id="IPR016186">
    <property type="entry name" value="C-type_lectin-like/link_sf"/>
</dbReference>
<gene>
    <name evidence="6" type="ORF">MGAL_10B011503</name>
</gene>
<dbReference type="EMBL" id="UYJE01001014">
    <property type="protein sequence ID" value="VDH98402.1"/>
    <property type="molecule type" value="Genomic_DNA"/>
</dbReference>
<dbReference type="SMART" id="SM00034">
    <property type="entry name" value="CLECT"/>
    <property type="match status" value="2"/>
</dbReference>
<keyword evidence="1" id="KW-0430">Lectin</keyword>
<dbReference type="Pfam" id="PF00059">
    <property type="entry name" value="Lectin_C"/>
    <property type="match status" value="2"/>
</dbReference>
<reference evidence="6" key="1">
    <citation type="submission" date="2018-11" db="EMBL/GenBank/DDBJ databases">
        <authorList>
            <person name="Alioto T."/>
            <person name="Alioto T."/>
        </authorList>
    </citation>
    <scope>NUCLEOTIDE SEQUENCE</scope>
</reference>
<evidence type="ECO:0000259" key="5">
    <source>
        <dbReference type="PROSITE" id="PS50041"/>
    </source>
</evidence>
<comment type="caution">
    <text evidence="6">The sequence shown here is derived from an EMBL/GenBank/DDBJ whole genome shotgun (WGS) entry which is preliminary data.</text>
</comment>
<dbReference type="GO" id="GO:0030246">
    <property type="term" value="F:carbohydrate binding"/>
    <property type="evidence" value="ECO:0007669"/>
    <property type="project" value="UniProtKB-KW"/>
</dbReference>
<protein>
    <recommendedName>
        <fullName evidence="5">C-type lectin domain-containing protein</fullName>
    </recommendedName>
</protein>
<dbReference type="OrthoDB" id="6149176at2759"/>
<dbReference type="InterPro" id="IPR001304">
    <property type="entry name" value="C-type_lectin-like"/>
</dbReference>
<evidence type="ECO:0000313" key="6">
    <source>
        <dbReference type="EMBL" id="VDH98402.1"/>
    </source>
</evidence>
<dbReference type="Proteomes" id="UP000596742">
    <property type="component" value="Unassembled WGS sequence"/>
</dbReference>
<dbReference type="CDD" id="cd00037">
    <property type="entry name" value="CLECT"/>
    <property type="match status" value="1"/>
</dbReference>
<feature type="domain" description="C-type lectin" evidence="5">
    <location>
        <begin position="83"/>
        <end position="189"/>
    </location>
</feature>
<name>A0A8B6C2Q8_MYTGA</name>
<dbReference type="Gene3D" id="3.10.100.10">
    <property type="entry name" value="Mannose-Binding Protein A, subunit A"/>
    <property type="match status" value="2"/>
</dbReference>
<dbReference type="SUPFAM" id="SSF56436">
    <property type="entry name" value="C-type lectin-like"/>
    <property type="match status" value="2"/>
</dbReference>
<organism evidence="6 7">
    <name type="scientific">Mytilus galloprovincialis</name>
    <name type="common">Mediterranean mussel</name>
    <dbReference type="NCBI Taxonomy" id="29158"/>
    <lineage>
        <taxon>Eukaryota</taxon>
        <taxon>Metazoa</taxon>
        <taxon>Spiralia</taxon>
        <taxon>Lophotrochozoa</taxon>
        <taxon>Mollusca</taxon>
        <taxon>Bivalvia</taxon>
        <taxon>Autobranchia</taxon>
        <taxon>Pteriomorphia</taxon>
        <taxon>Mytilida</taxon>
        <taxon>Mytiloidea</taxon>
        <taxon>Mytilidae</taxon>
        <taxon>Mytilinae</taxon>
        <taxon>Mytilus</taxon>
    </lineage>
</organism>
<feature type="domain" description="C-type lectin" evidence="5">
    <location>
        <begin position="206"/>
        <end position="323"/>
    </location>
</feature>
<dbReference type="PANTHER" id="PTHR46490:SF6">
    <property type="entry name" value="ASIALOGLYCOPROTEIN RECEPTOR 1-LIKE-RELATED"/>
    <property type="match status" value="1"/>
</dbReference>
<evidence type="ECO:0000256" key="2">
    <source>
        <dbReference type="ARBA" id="ARBA00023157"/>
    </source>
</evidence>
<evidence type="ECO:0000256" key="1">
    <source>
        <dbReference type="ARBA" id="ARBA00022734"/>
    </source>
</evidence>
<evidence type="ECO:0000256" key="4">
    <source>
        <dbReference type="SAM" id="Coils"/>
    </source>
</evidence>
<dbReference type="InterPro" id="IPR052309">
    <property type="entry name" value="C-type_Lectin_Domain_Fam1"/>
</dbReference>
<feature type="coiled-coil region" evidence="4">
    <location>
        <begin position="35"/>
        <end position="62"/>
    </location>
</feature>
<proteinExistence type="predicted"/>
<evidence type="ECO:0000256" key="3">
    <source>
        <dbReference type="ARBA" id="ARBA00023180"/>
    </source>
</evidence>
<accession>A0A8B6C2Q8</accession>
<dbReference type="PROSITE" id="PS50041">
    <property type="entry name" value="C_TYPE_LECTIN_2"/>
    <property type="match status" value="2"/>
</dbReference>
<keyword evidence="4" id="KW-0175">Coiled coil</keyword>
<feature type="non-terminal residue" evidence="6">
    <location>
        <position position="1"/>
    </location>
</feature>
<keyword evidence="3" id="KW-0325">Glycoprotein</keyword>
<keyword evidence="2" id="KW-1015">Disulfide bond</keyword>
<dbReference type="AlphaFoldDB" id="A0A8B6C2Q8"/>